<evidence type="ECO:0000313" key="1">
    <source>
        <dbReference type="EMBL" id="PWA65528.1"/>
    </source>
</evidence>
<accession>A0A2U1MW99</accession>
<gene>
    <name evidence="1" type="ORF">CTI12_AA329610</name>
</gene>
<dbReference type="Proteomes" id="UP000245207">
    <property type="component" value="Unassembled WGS sequence"/>
</dbReference>
<reference evidence="1 2" key="1">
    <citation type="journal article" date="2018" name="Mol. Plant">
        <title>The genome of Artemisia annua provides insight into the evolution of Asteraceae family and artemisinin biosynthesis.</title>
        <authorList>
            <person name="Shen Q."/>
            <person name="Zhang L."/>
            <person name="Liao Z."/>
            <person name="Wang S."/>
            <person name="Yan T."/>
            <person name="Shi P."/>
            <person name="Liu M."/>
            <person name="Fu X."/>
            <person name="Pan Q."/>
            <person name="Wang Y."/>
            <person name="Lv Z."/>
            <person name="Lu X."/>
            <person name="Zhang F."/>
            <person name="Jiang W."/>
            <person name="Ma Y."/>
            <person name="Chen M."/>
            <person name="Hao X."/>
            <person name="Li L."/>
            <person name="Tang Y."/>
            <person name="Lv G."/>
            <person name="Zhou Y."/>
            <person name="Sun X."/>
            <person name="Brodelius P.E."/>
            <person name="Rose J.K.C."/>
            <person name="Tang K."/>
        </authorList>
    </citation>
    <scope>NUCLEOTIDE SEQUENCE [LARGE SCALE GENOMIC DNA]</scope>
    <source>
        <strain evidence="2">cv. Huhao1</strain>
        <tissue evidence="1">Leaf</tissue>
    </source>
</reference>
<keyword evidence="2" id="KW-1185">Reference proteome</keyword>
<dbReference type="STRING" id="35608.A0A2U1MW99"/>
<organism evidence="1 2">
    <name type="scientific">Artemisia annua</name>
    <name type="common">Sweet wormwood</name>
    <dbReference type="NCBI Taxonomy" id="35608"/>
    <lineage>
        <taxon>Eukaryota</taxon>
        <taxon>Viridiplantae</taxon>
        <taxon>Streptophyta</taxon>
        <taxon>Embryophyta</taxon>
        <taxon>Tracheophyta</taxon>
        <taxon>Spermatophyta</taxon>
        <taxon>Magnoliopsida</taxon>
        <taxon>eudicotyledons</taxon>
        <taxon>Gunneridae</taxon>
        <taxon>Pentapetalae</taxon>
        <taxon>asterids</taxon>
        <taxon>campanulids</taxon>
        <taxon>Asterales</taxon>
        <taxon>Asteraceae</taxon>
        <taxon>Asteroideae</taxon>
        <taxon>Anthemideae</taxon>
        <taxon>Artemisiinae</taxon>
        <taxon>Artemisia</taxon>
    </lineage>
</organism>
<sequence length="140" mass="16100">MSMEMVDSSEGIVLCAPIEEVKYRHASNVNVSNFVSVKLSCEHNYEIMKAQMLCLMERQQMRGIIDTEFDMPEVKSVKIIRKYDSLAKGCIFGSVCEDIRRDILTYDTTQDVWEIVATMYGPHQGPFTFKVNQQFKGARE</sequence>
<proteinExistence type="predicted"/>
<protein>
    <submittedName>
        <fullName evidence="1">Ankyrin repeat-containing protein</fullName>
    </submittedName>
</protein>
<name>A0A2U1MW99_ARTAN</name>
<dbReference type="EMBL" id="PKPP01004204">
    <property type="protein sequence ID" value="PWA65528.1"/>
    <property type="molecule type" value="Genomic_DNA"/>
</dbReference>
<dbReference type="AlphaFoldDB" id="A0A2U1MW99"/>
<comment type="caution">
    <text evidence="1">The sequence shown here is derived from an EMBL/GenBank/DDBJ whole genome shotgun (WGS) entry which is preliminary data.</text>
</comment>
<evidence type="ECO:0000313" key="2">
    <source>
        <dbReference type="Proteomes" id="UP000245207"/>
    </source>
</evidence>